<dbReference type="InterPro" id="IPR036322">
    <property type="entry name" value="WD40_repeat_dom_sf"/>
</dbReference>
<dbReference type="InterPro" id="IPR045183">
    <property type="entry name" value="Ebi-like"/>
</dbReference>
<dbReference type="InterPro" id="IPR015943">
    <property type="entry name" value="WD40/YVTN_repeat-like_dom_sf"/>
</dbReference>
<gene>
    <name evidence="7" type="ORF">BP5796_11034</name>
</gene>
<proteinExistence type="predicted"/>
<dbReference type="OrthoDB" id="1367865at2759"/>
<feature type="compositionally biased region" description="Basic and acidic residues" evidence="6">
    <location>
        <begin position="101"/>
        <end position="111"/>
    </location>
</feature>
<name>A0A3D8QLQ0_9HELO</name>
<organism evidence="7 8">
    <name type="scientific">Coleophoma crateriformis</name>
    <dbReference type="NCBI Taxonomy" id="565419"/>
    <lineage>
        <taxon>Eukaryota</taxon>
        <taxon>Fungi</taxon>
        <taxon>Dikarya</taxon>
        <taxon>Ascomycota</taxon>
        <taxon>Pezizomycotina</taxon>
        <taxon>Leotiomycetes</taxon>
        <taxon>Helotiales</taxon>
        <taxon>Dermateaceae</taxon>
        <taxon>Coleophoma</taxon>
    </lineage>
</organism>
<dbReference type="EMBL" id="PDLN01000017">
    <property type="protein sequence ID" value="RDW62732.1"/>
    <property type="molecule type" value="Genomic_DNA"/>
</dbReference>
<comment type="caution">
    <text evidence="7">The sequence shown here is derived from an EMBL/GenBank/DDBJ whole genome shotgun (WGS) entry which is preliminary data.</text>
</comment>
<keyword evidence="4" id="KW-0539">Nucleus</keyword>
<keyword evidence="8" id="KW-1185">Reference proteome</keyword>
<dbReference type="InterPro" id="IPR006594">
    <property type="entry name" value="LisH"/>
</dbReference>
<dbReference type="GO" id="GO:0003714">
    <property type="term" value="F:transcription corepressor activity"/>
    <property type="evidence" value="ECO:0007669"/>
    <property type="project" value="InterPro"/>
</dbReference>
<dbReference type="SMART" id="SM00667">
    <property type="entry name" value="LisH"/>
    <property type="match status" value="1"/>
</dbReference>
<protein>
    <recommendedName>
        <fullName evidence="9">WD40 repeat-like protein</fullName>
    </recommendedName>
</protein>
<feature type="repeat" description="WD" evidence="5">
    <location>
        <begin position="437"/>
        <end position="486"/>
    </location>
</feature>
<dbReference type="Gene3D" id="2.130.10.10">
    <property type="entry name" value="YVTN repeat-like/Quinoprotein amine dehydrogenase"/>
    <property type="match status" value="1"/>
</dbReference>
<evidence type="ECO:0000313" key="8">
    <source>
        <dbReference type="Proteomes" id="UP000256328"/>
    </source>
</evidence>
<reference evidence="7 8" key="1">
    <citation type="journal article" date="2018" name="IMA Fungus">
        <title>IMA Genome-F 9: Draft genome sequence of Annulohypoxylon stygium, Aspergillus mulundensis, Berkeleyomyces basicola (syn. Thielaviopsis basicola), Ceratocystis smalleyi, two Cercospora beticola strains, Coleophoma cylindrospora, Fusarium fracticaudum, Phialophora cf. hyalina, and Morchella septimelata.</title>
        <authorList>
            <person name="Wingfield B.D."/>
            <person name="Bills G.F."/>
            <person name="Dong Y."/>
            <person name="Huang W."/>
            <person name="Nel W.J."/>
            <person name="Swalarsk-Parry B.S."/>
            <person name="Vaghefi N."/>
            <person name="Wilken P.M."/>
            <person name="An Z."/>
            <person name="de Beer Z.W."/>
            <person name="De Vos L."/>
            <person name="Chen L."/>
            <person name="Duong T.A."/>
            <person name="Gao Y."/>
            <person name="Hammerbacher A."/>
            <person name="Kikkert J.R."/>
            <person name="Li Y."/>
            <person name="Li H."/>
            <person name="Li K."/>
            <person name="Li Q."/>
            <person name="Liu X."/>
            <person name="Ma X."/>
            <person name="Naidoo K."/>
            <person name="Pethybridge S.J."/>
            <person name="Sun J."/>
            <person name="Steenkamp E.T."/>
            <person name="van der Nest M.A."/>
            <person name="van Wyk S."/>
            <person name="Wingfield M.J."/>
            <person name="Xiong C."/>
            <person name="Yue Q."/>
            <person name="Zhang X."/>
        </authorList>
    </citation>
    <scope>NUCLEOTIDE SEQUENCE [LARGE SCALE GENOMIC DNA]</scope>
    <source>
        <strain evidence="7 8">BP5796</strain>
    </source>
</reference>
<dbReference type="SUPFAM" id="SSF50978">
    <property type="entry name" value="WD40 repeat-like"/>
    <property type="match status" value="1"/>
</dbReference>
<dbReference type="Gene3D" id="1.20.960.30">
    <property type="match status" value="1"/>
</dbReference>
<evidence type="ECO:0000256" key="4">
    <source>
        <dbReference type="ARBA" id="ARBA00023242"/>
    </source>
</evidence>
<evidence type="ECO:0000256" key="3">
    <source>
        <dbReference type="ARBA" id="ARBA00022737"/>
    </source>
</evidence>
<dbReference type="PANTHER" id="PTHR22846:SF2">
    <property type="entry name" value="F-BOX-LIKE_WD REPEAT-CONTAINING PROTEIN EBI"/>
    <property type="match status" value="1"/>
</dbReference>
<evidence type="ECO:0000256" key="6">
    <source>
        <dbReference type="SAM" id="MobiDB-lite"/>
    </source>
</evidence>
<feature type="region of interest" description="Disordered" evidence="6">
    <location>
        <begin position="81"/>
        <end position="163"/>
    </location>
</feature>
<dbReference type="Pfam" id="PF00400">
    <property type="entry name" value="WD40"/>
    <property type="match status" value="2"/>
</dbReference>
<comment type="subcellular location">
    <subcellularLocation>
        <location evidence="1">Nucleus</location>
    </subcellularLocation>
</comment>
<dbReference type="InterPro" id="IPR001680">
    <property type="entry name" value="WD40_rpt"/>
</dbReference>
<dbReference type="PROSITE" id="PS50082">
    <property type="entry name" value="WD_REPEATS_2"/>
    <property type="match status" value="1"/>
</dbReference>
<evidence type="ECO:0000256" key="5">
    <source>
        <dbReference type="PROSITE-ProRule" id="PRU00221"/>
    </source>
</evidence>
<dbReference type="PROSITE" id="PS00678">
    <property type="entry name" value="WD_REPEATS_1"/>
    <property type="match status" value="1"/>
</dbReference>
<dbReference type="PROSITE" id="PS50896">
    <property type="entry name" value="LISH"/>
    <property type="match status" value="1"/>
</dbReference>
<evidence type="ECO:0000256" key="1">
    <source>
        <dbReference type="ARBA" id="ARBA00004123"/>
    </source>
</evidence>
<evidence type="ECO:0000256" key="2">
    <source>
        <dbReference type="ARBA" id="ARBA00022574"/>
    </source>
</evidence>
<keyword evidence="2 5" id="KW-0853">WD repeat</keyword>
<dbReference type="Proteomes" id="UP000256328">
    <property type="component" value="Unassembled WGS sequence"/>
</dbReference>
<dbReference type="InterPro" id="IPR019775">
    <property type="entry name" value="WD40_repeat_CS"/>
</dbReference>
<keyword evidence="3" id="KW-0677">Repeat</keyword>
<feature type="compositionally biased region" description="Polar residues" evidence="6">
    <location>
        <begin position="81"/>
        <end position="95"/>
    </location>
</feature>
<evidence type="ECO:0008006" key="9">
    <source>
        <dbReference type="Google" id="ProtNLM"/>
    </source>
</evidence>
<dbReference type="AlphaFoldDB" id="A0A3D8QLQ0"/>
<dbReference type="GO" id="GO:0006357">
    <property type="term" value="P:regulation of transcription by RNA polymerase II"/>
    <property type="evidence" value="ECO:0007669"/>
    <property type="project" value="TreeGrafter"/>
</dbReference>
<accession>A0A3D8QLQ0</accession>
<dbReference type="Pfam" id="PF08513">
    <property type="entry name" value="LisH"/>
    <property type="match status" value="1"/>
</dbReference>
<feature type="compositionally biased region" description="Acidic residues" evidence="6">
    <location>
        <begin position="135"/>
        <end position="147"/>
    </location>
</feature>
<evidence type="ECO:0000313" key="7">
    <source>
        <dbReference type="EMBL" id="RDW62732.1"/>
    </source>
</evidence>
<sequence length="579" mass="63052">MTKESLDSDRINYLIWRYLLESGYEETAVRLQKEWNCQDPQTLPFAPHVTNRALVSILNRGLLYNAVERDTALVNRDVAGSQTGFFGPLTPTSPVAENGDAEEHARKRQIDDEAPQNQNGPPVKRPRLSNGYENGFDDNSMDVDGDQNGDGHAYPSPEQVPSPIVVPTSEQAIQLDKPVDLTSETTFLDLSDDASSSRNIVLMQCEWNPRDPTILAAAGTDALARMWTVSRATAGSDSGMQLDLDPTNVSPPFTDVLENSISTTTTVTGITWTSDGAALLLATEPVEDGSSKLSIWDSNGPRAVGIDGFESPIICPRWNPTNALILVLSPHNGGALISVINTVDGSVTQHSLPRHDLMEHAYDIVWTSDVDFVVGGEDTLQMLRYANGTIAPSRKFETREDHAICRVSYDFQSQLLATASETGTIDIWDQSGQCHQISAHQGLITSLAWQPVVGPVVEGGERLLASAGEDGAISIWNARSPESKPKCSMTMGQGVVGIAFTPDGTHIAGATSEYIDIWKIDNVRVQRATWTRGPELGWQTPRSSASSRDEDQHCLCWNANGEKLAYGVNSMMAVINFSR</sequence>
<dbReference type="GO" id="GO:0034967">
    <property type="term" value="C:Set3 complex"/>
    <property type="evidence" value="ECO:0007669"/>
    <property type="project" value="TreeGrafter"/>
</dbReference>
<dbReference type="PANTHER" id="PTHR22846">
    <property type="entry name" value="WD40 REPEAT PROTEIN"/>
    <property type="match status" value="1"/>
</dbReference>
<dbReference type="SMART" id="SM00320">
    <property type="entry name" value="WD40"/>
    <property type="match status" value="4"/>
</dbReference>